<dbReference type="RefSeq" id="WP_069305600.1">
    <property type="nucleotide sequence ID" value="NZ_MCRJ01000005.1"/>
</dbReference>
<evidence type="ECO:0000256" key="1">
    <source>
        <dbReference type="SAM" id="Phobius"/>
    </source>
</evidence>
<dbReference type="PIRSF" id="PIRSF032162">
    <property type="entry name" value="UCP032162_imp"/>
    <property type="match status" value="1"/>
</dbReference>
<reference evidence="2 3" key="1">
    <citation type="submission" date="2016-07" db="EMBL/GenBank/DDBJ databases">
        <title>Draft Genome Sequence of Methylobrevis pamukkalensis PK2.</title>
        <authorList>
            <person name="Vasilenko O.V."/>
            <person name="Doronina N.V."/>
            <person name="Shmareva M.N."/>
            <person name="Tarlachkov S.V."/>
            <person name="Mustakhimov I."/>
            <person name="Trotsenko Y.A."/>
        </authorList>
    </citation>
    <scope>NUCLEOTIDE SEQUENCE [LARGE SCALE GENOMIC DNA]</scope>
    <source>
        <strain evidence="2 3">PK2</strain>
    </source>
</reference>
<proteinExistence type="predicted"/>
<evidence type="ECO:0000313" key="2">
    <source>
        <dbReference type="EMBL" id="ODN72206.1"/>
    </source>
</evidence>
<dbReference type="InterPro" id="IPR016990">
    <property type="entry name" value="UCP032162_TM"/>
</dbReference>
<feature type="transmembrane region" description="Helical" evidence="1">
    <location>
        <begin position="32"/>
        <end position="50"/>
    </location>
</feature>
<organism evidence="2 3">
    <name type="scientific">Methylobrevis pamukkalensis</name>
    <dbReference type="NCBI Taxonomy" id="1439726"/>
    <lineage>
        <taxon>Bacteria</taxon>
        <taxon>Pseudomonadati</taxon>
        <taxon>Pseudomonadota</taxon>
        <taxon>Alphaproteobacteria</taxon>
        <taxon>Hyphomicrobiales</taxon>
        <taxon>Pleomorphomonadaceae</taxon>
        <taxon>Methylobrevis</taxon>
    </lineage>
</organism>
<keyword evidence="1" id="KW-0812">Transmembrane</keyword>
<protein>
    <recommendedName>
        <fullName evidence="4">DUF2244 domain-containing protein</fullName>
    </recommendedName>
</protein>
<feature type="transmembrane region" description="Helical" evidence="1">
    <location>
        <begin position="56"/>
        <end position="74"/>
    </location>
</feature>
<name>A0A1E3H8T1_9HYPH</name>
<dbReference type="Pfam" id="PF10003">
    <property type="entry name" value="DUF2244"/>
    <property type="match status" value="1"/>
</dbReference>
<comment type="caution">
    <text evidence="2">The sequence shown here is derived from an EMBL/GenBank/DDBJ whole genome shotgun (WGS) entry which is preliminary data.</text>
</comment>
<keyword evidence="3" id="KW-1185">Reference proteome</keyword>
<evidence type="ECO:0008006" key="4">
    <source>
        <dbReference type="Google" id="ProtNLM"/>
    </source>
</evidence>
<accession>A0A1E3H8T1</accession>
<dbReference type="OrthoDB" id="9808190at2"/>
<dbReference type="InterPro" id="IPR019253">
    <property type="entry name" value="DUF2244_TM"/>
</dbReference>
<evidence type="ECO:0000313" key="3">
    <source>
        <dbReference type="Proteomes" id="UP000094622"/>
    </source>
</evidence>
<keyword evidence="1" id="KW-0472">Membrane</keyword>
<dbReference type="EMBL" id="MCRJ01000005">
    <property type="protein sequence ID" value="ODN72206.1"/>
    <property type="molecule type" value="Genomic_DNA"/>
</dbReference>
<gene>
    <name evidence="2" type="ORF">A6302_00395</name>
</gene>
<dbReference type="AlphaFoldDB" id="A0A1E3H8T1"/>
<keyword evidence="1" id="KW-1133">Transmembrane helix</keyword>
<sequence>METPSPGGAASDPVDIFFAARLTPHRSLSPQGFLALMAAVGAVSFALGLFSVVKGAWPIAGFFGLDVAILWFAFRRNFADARQYEEIRLSPTELLIRRVGRRGDEQVYRFNPYWVRLDMLRLEDEGLKRLDVISHGQGLEIGAFLNPDDRESFAEAFGRALGTVRR</sequence>
<dbReference type="Proteomes" id="UP000094622">
    <property type="component" value="Unassembled WGS sequence"/>
</dbReference>